<dbReference type="PRINTS" id="PR00080">
    <property type="entry name" value="SDRFAMILY"/>
</dbReference>
<dbReference type="PANTHER" id="PTHR42879">
    <property type="entry name" value="3-OXOACYL-(ACYL-CARRIER-PROTEIN) REDUCTASE"/>
    <property type="match status" value="1"/>
</dbReference>
<organism evidence="4 5">
    <name type="scientific">Gluconobacter thailandicus</name>
    <dbReference type="NCBI Taxonomy" id="257438"/>
    <lineage>
        <taxon>Bacteria</taxon>
        <taxon>Pseudomonadati</taxon>
        <taxon>Pseudomonadota</taxon>
        <taxon>Alphaproteobacteria</taxon>
        <taxon>Acetobacterales</taxon>
        <taxon>Acetobacteraceae</taxon>
        <taxon>Gluconobacter</taxon>
    </lineage>
</organism>
<evidence type="ECO:0000256" key="2">
    <source>
        <dbReference type="RuleBase" id="RU000363"/>
    </source>
</evidence>
<evidence type="ECO:0000256" key="1">
    <source>
        <dbReference type="ARBA" id="ARBA00006484"/>
    </source>
</evidence>
<dbReference type="InterPro" id="IPR057326">
    <property type="entry name" value="KR_dom"/>
</dbReference>
<sequence length="286" mass="30223">MRLCTVSGVFTFTNISPKGYRIMLGIDLSGRTALVTGSTGGIGLAIARRLAEADATVIINGRKQDTLDGALETLRAHVPGGSFRSVVADVGTAEGCDALVSAESQVDILINNAGIFGPNNFFKTTDESWQKLFEINLFSGVRLARAYMPGMKERNWGRVLFIASESALNIPVEMIDYGVSKTAMLGLARGLAKDMSGTNVTVNSILPGPTLSEGVEAMLKAQNPDSTQPVTELASDFVKKHRPSNILQRVATVDEVANMVVYAVSPLASATTGAALRVDGGTVDTI</sequence>
<dbReference type="Pfam" id="PF00106">
    <property type="entry name" value="adh_short"/>
    <property type="match status" value="1"/>
</dbReference>
<accession>A0AAP9ESM9</accession>
<protein>
    <submittedName>
        <fullName evidence="4">SDR family oxidoreductase</fullName>
    </submittedName>
</protein>
<dbReference type="AlphaFoldDB" id="A0AAP9ESM9"/>
<dbReference type="PRINTS" id="PR00081">
    <property type="entry name" value="GDHRDH"/>
</dbReference>
<dbReference type="FunFam" id="3.40.50.720:FF:000084">
    <property type="entry name" value="Short-chain dehydrogenase reductase"/>
    <property type="match status" value="1"/>
</dbReference>
<dbReference type="CDD" id="cd05233">
    <property type="entry name" value="SDR_c"/>
    <property type="match status" value="1"/>
</dbReference>
<dbReference type="EMBL" id="CP043043">
    <property type="protein sequence ID" value="QEH96097.1"/>
    <property type="molecule type" value="Genomic_DNA"/>
</dbReference>
<name>A0AAP9ESM9_GLUTH</name>
<dbReference type="InterPro" id="IPR020904">
    <property type="entry name" value="Sc_DH/Rdtase_CS"/>
</dbReference>
<dbReference type="SMART" id="SM00822">
    <property type="entry name" value="PKS_KR"/>
    <property type="match status" value="1"/>
</dbReference>
<dbReference type="KEGG" id="gti:FXF46_07265"/>
<dbReference type="PANTHER" id="PTHR42879:SF6">
    <property type="entry name" value="NADPH-DEPENDENT REDUCTASE BACG"/>
    <property type="match status" value="1"/>
</dbReference>
<proteinExistence type="inferred from homology"/>
<dbReference type="SUPFAM" id="SSF51735">
    <property type="entry name" value="NAD(P)-binding Rossmann-fold domains"/>
    <property type="match status" value="1"/>
</dbReference>
<dbReference type="GO" id="GO:0032787">
    <property type="term" value="P:monocarboxylic acid metabolic process"/>
    <property type="evidence" value="ECO:0007669"/>
    <property type="project" value="UniProtKB-ARBA"/>
</dbReference>
<evidence type="ECO:0000313" key="4">
    <source>
        <dbReference type="EMBL" id="QEH96097.1"/>
    </source>
</evidence>
<evidence type="ECO:0000259" key="3">
    <source>
        <dbReference type="SMART" id="SM00822"/>
    </source>
</evidence>
<dbReference type="PROSITE" id="PS00061">
    <property type="entry name" value="ADH_SHORT"/>
    <property type="match status" value="1"/>
</dbReference>
<dbReference type="InterPro" id="IPR050259">
    <property type="entry name" value="SDR"/>
</dbReference>
<dbReference type="Gene3D" id="3.40.50.720">
    <property type="entry name" value="NAD(P)-binding Rossmann-like Domain"/>
    <property type="match status" value="1"/>
</dbReference>
<feature type="domain" description="Ketoreductase" evidence="3">
    <location>
        <begin position="31"/>
        <end position="214"/>
    </location>
</feature>
<dbReference type="InterPro" id="IPR002347">
    <property type="entry name" value="SDR_fam"/>
</dbReference>
<dbReference type="InterPro" id="IPR036291">
    <property type="entry name" value="NAD(P)-bd_dom_sf"/>
</dbReference>
<comment type="similarity">
    <text evidence="1 2">Belongs to the short-chain dehydrogenases/reductases (SDR) family.</text>
</comment>
<gene>
    <name evidence="4" type="ORF">FXF46_07265</name>
</gene>
<evidence type="ECO:0000313" key="5">
    <source>
        <dbReference type="Proteomes" id="UP000323560"/>
    </source>
</evidence>
<reference evidence="4 5" key="1">
    <citation type="submission" date="2019-08" db="EMBL/GenBank/DDBJ databases">
        <title>Gluconobacter frateurii HD924 genome.</title>
        <authorList>
            <person name="Liu Y."/>
            <person name="Zhang P."/>
        </authorList>
    </citation>
    <scope>NUCLEOTIDE SEQUENCE [LARGE SCALE GENOMIC DNA]</scope>
    <source>
        <strain evidence="4 5">HD924</strain>
    </source>
</reference>
<dbReference type="Proteomes" id="UP000323560">
    <property type="component" value="Chromosome"/>
</dbReference>